<dbReference type="GO" id="GO:0051010">
    <property type="term" value="F:microtubule plus-end binding"/>
    <property type="evidence" value="ECO:0007669"/>
    <property type="project" value="TreeGrafter"/>
</dbReference>
<feature type="region of interest" description="Disordered" evidence="17">
    <location>
        <begin position="78"/>
        <end position="98"/>
    </location>
</feature>
<evidence type="ECO:0000256" key="5">
    <source>
        <dbReference type="ARBA" id="ARBA00020261"/>
    </source>
</evidence>
<evidence type="ECO:0000256" key="11">
    <source>
        <dbReference type="ARBA" id="ARBA00022838"/>
    </source>
</evidence>
<evidence type="ECO:0000256" key="16">
    <source>
        <dbReference type="ARBA" id="ARBA00030566"/>
    </source>
</evidence>
<evidence type="ECO:0000313" key="18">
    <source>
        <dbReference type="EMBL" id="KLO17259.1"/>
    </source>
</evidence>
<keyword evidence="10" id="KW-0498">Mitosis</keyword>
<keyword evidence="19" id="KW-1185">Reference proteome</keyword>
<evidence type="ECO:0000256" key="2">
    <source>
        <dbReference type="ARBA" id="ARBA00004186"/>
    </source>
</evidence>
<keyword evidence="8" id="KW-0132">Cell division</keyword>
<accession>A0A0H2RZS9</accession>
<comment type="similarity">
    <text evidence="4">Belongs to the DASH complex DAD1 family.</text>
</comment>
<evidence type="ECO:0000256" key="9">
    <source>
        <dbReference type="ARBA" id="ARBA00022701"/>
    </source>
</evidence>
<keyword evidence="7" id="KW-0963">Cytoplasm</keyword>
<dbReference type="STRING" id="27342.A0A0H2RZS9"/>
<dbReference type="Pfam" id="PF08649">
    <property type="entry name" value="DASH_Dad1"/>
    <property type="match status" value="1"/>
</dbReference>
<dbReference type="GO" id="GO:0042729">
    <property type="term" value="C:DASH complex"/>
    <property type="evidence" value="ECO:0007669"/>
    <property type="project" value="InterPro"/>
</dbReference>
<dbReference type="InParanoid" id="A0A0H2RZS9"/>
<dbReference type="Proteomes" id="UP000053477">
    <property type="component" value="Unassembled WGS sequence"/>
</dbReference>
<reference evidence="18 19" key="1">
    <citation type="submission" date="2015-04" db="EMBL/GenBank/DDBJ databases">
        <title>Complete genome sequence of Schizopora paradoxa KUC8140, a cosmopolitan wood degrader in East Asia.</title>
        <authorList>
            <consortium name="DOE Joint Genome Institute"/>
            <person name="Min B."/>
            <person name="Park H."/>
            <person name="Jang Y."/>
            <person name="Kim J.-J."/>
            <person name="Kim K.H."/>
            <person name="Pangilinan J."/>
            <person name="Lipzen A."/>
            <person name="Riley R."/>
            <person name="Grigoriev I.V."/>
            <person name="Spatafora J.W."/>
            <person name="Choi I.-G."/>
        </authorList>
    </citation>
    <scope>NUCLEOTIDE SEQUENCE [LARGE SCALE GENOMIC DNA]</scope>
    <source>
        <strain evidence="18 19">KUC8140</strain>
    </source>
</reference>
<dbReference type="EMBL" id="KQ085906">
    <property type="protein sequence ID" value="KLO17259.1"/>
    <property type="molecule type" value="Genomic_DNA"/>
</dbReference>
<name>A0A0H2RZS9_9AGAM</name>
<evidence type="ECO:0000313" key="19">
    <source>
        <dbReference type="Proteomes" id="UP000053477"/>
    </source>
</evidence>
<evidence type="ECO:0000256" key="3">
    <source>
        <dbReference type="ARBA" id="ARBA00004629"/>
    </source>
</evidence>
<gene>
    <name evidence="18" type="ORF">SCHPADRAFT_821618</name>
</gene>
<keyword evidence="14" id="KW-0131">Cell cycle</keyword>
<dbReference type="GO" id="GO:0005876">
    <property type="term" value="C:spindle microtubule"/>
    <property type="evidence" value="ECO:0007669"/>
    <property type="project" value="TreeGrafter"/>
</dbReference>
<evidence type="ECO:0000256" key="17">
    <source>
        <dbReference type="SAM" id="MobiDB-lite"/>
    </source>
</evidence>
<dbReference type="PANTHER" id="PTHR28025:SF1">
    <property type="entry name" value="DASH COMPLEX SUBUNIT DAD1"/>
    <property type="match status" value="1"/>
</dbReference>
<evidence type="ECO:0000256" key="1">
    <source>
        <dbReference type="ARBA" id="ARBA00004123"/>
    </source>
</evidence>
<sequence length="98" mass="10953">MPDEEPTFFDKERDRLAGEIAAGFESLLSQSNVFNRKMEEVLGMTKEYDTIASLWSRFHLLMRGQGEGVEDEETSMVVGLPGTGSHIPSSKKDETITL</sequence>
<evidence type="ECO:0000256" key="12">
    <source>
        <dbReference type="ARBA" id="ARBA00023212"/>
    </source>
</evidence>
<evidence type="ECO:0000256" key="7">
    <source>
        <dbReference type="ARBA" id="ARBA00022490"/>
    </source>
</evidence>
<keyword evidence="13" id="KW-0539">Nucleus</keyword>
<evidence type="ECO:0000256" key="10">
    <source>
        <dbReference type="ARBA" id="ARBA00022776"/>
    </source>
</evidence>
<evidence type="ECO:0000256" key="8">
    <source>
        <dbReference type="ARBA" id="ARBA00022618"/>
    </source>
</evidence>
<keyword evidence="15" id="KW-0137">Centromere</keyword>
<dbReference type="InterPro" id="IPR013958">
    <property type="entry name" value="DASH_Dad1"/>
</dbReference>
<evidence type="ECO:0000256" key="6">
    <source>
        <dbReference type="ARBA" id="ARBA00022454"/>
    </source>
</evidence>
<dbReference type="AlphaFoldDB" id="A0A0H2RZS9"/>
<evidence type="ECO:0000256" key="14">
    <source>
        <dbReference type="ARBA" id="ARBA00023306"/>
    </source>
</evidence>
<evidence type="ECO:0000256" key="15">
    <source>
        <dbReference type="ARBA" id="ARBA00023328"/>
    </source>
</evidence>
<organism evidence="18 19">
    <name type="scientific">Schizopora paradoxa</name>
    <dbReference type="NCBI Taxonomy" id="27342"/>
    <lineage>
        <taxon>Eukaryota</taxon>
        <taxon>Fungi</taxon>
        <taxon>Dikarya</taxon>
        <taxon>Basidiomycota</taxon>
        <taxon>Agaricomycotina</taxon>
        <taxon>Agaricomycetes</taxon>
        <taxon>Hymenochaetales</taxon>
        <taxon>Schizoporaceae</taxon>
        <taxon>Schizopora</taxon>
    </lineage>
</organism>
<evidence type="ECO:0000256" key="4">
    <source>
        <dbReference type="ARBA" id="ARBA00010146"/>
    </source>
</evidence>
<dbReference type="OrthoDB" id="5566853at2759"/>
<proteinExistence type="inferred from homology"/>
<comment type="subcellular location">
    <subcellularLocation>
        <location evidence="3">Chromosome</location>
        <location evidence="3">Centromere</location>
        <location evidence="3">Kinetochore</location>
    </subcellularLocation>
    <subcellularLocation>
        <location evidence="2">Cytoplasm</location>
        <location evidence="2">Cytoskeleton</location>
        <location evidence="2">Spindle</location>
    </subcellularLocation>
    <subcellularLocation>
        <location evidence="1">Nucleus</location>
    </subcellularLocation>
</comment>
<keyword evidence="9" id="KW-0493">Microtubule</keyword>
<evidence type="ECO:0000256" key="13">
    <source>
        <dbReference type="ARBA" id="ARBA00023242"/>
    </source>
</evidence>
<dbReference type="GO" id="GO:0044732">
    <property type="term" value="C:mitotic spindle pole body"/>
    <property type="evidence" value="ECO:0007669"/>
    <property type="project" value="TreeGrafter"/>
</dbReference>
<protein>
    <recommendedName>
        <fullName evidence="5">DASH complex subunit DAD1</fullName>
    </recommendedName>
    <alternativeName>
        <fullName evidence="16">Outer kinetochore protein DAD1</fullName>
    </alternativeName>
</protein>
<dbReference type="GO" id="GO:0072686">
    <property type="term" value="C:mitotic spindle"/>
    <property type="evidence" value="ECO:0007669"/>
    <property type="project" value="InterPro"/>
</dbReference>
<dbReference type="GO" id="GO:0051301">
    <property type="term" value="P:cell division"/>
    <property type="evidence" value="ECO:0007669"/>
    <property type="project" value="UniProtKB-KW"/>
</dbReference>
<keyword evidence="6" id="KW-0158">Chromosome</keyword>
<keyword evidence="11" id="KW-0995">Kinetochore</keyword>
<keyword evidence="12" id="KW-0206">Cytoskeleton</keyword>
<dbReference type="PANTHER" id="PTHR28025">
    <property type="entry name" value="DASH COMPLEX SUBUNIT DAD1"/>
    <property type="match status" value="1"/>
</dbReference>